<reference evidence="1" key="1">
    <citation type="submission" date="2022-04" db="EMBL/GenBank/DDBJ databases">
        <title>Genome of the entomopathogenic fungus Entomophthora muscae.</title>
        <authorList>
            <person name="Elya C."/>
            <person name="Lovett B.R."/>
            <person name="Lee E."/>
            <person name="Macias A.M."/>
            <person name="Hajek A.E."/>
            <person name="De Bivort B.L."/>
            <person name="Kasson M.T."/>
            <person name="De Fine Licht H.H."/>
            <person name="Stajich J.E."/>
        </authorList>
    </citation>
    <scope>NUCLEOTIDE SEQUENCE</scope>
    <source>
        <strain evidence="1">Berkeley</strain>
    </source>
</reference>
<organism evidence="1 2">
    <name type="scientific">Entomophthora muscae</name>
    <dbReference type="NCBI Taxonomy" id="34485"/>
    <lineage>
        <taxon>Eukaryota</taxon>
        <taxon>Fungi</taxon>
        <taxon>Fungi incertae sedis</taxon>
        <taxon>Zoopagomycota</taxon>
        <taxon>Entomophthoromycotina</taxon>
        <taxon>Entomophthoromycetes</taxon>
        <taxon>Entomophthorales</taxon>
        <taxon>Entomophthoraceae</taxon>
        <taxon>Entomophthora</taxon>
    </lineage>
</organism>
<evidence type="ECO:0000313" key="1">
    <source>
        <dbReference type="EMBL" id="KAJ9073506.1"/>
    </source>
</evidence>
<dbReference type="EMBL" id="QTSX02002903">
    <property type="protein sequence ID" value="KAJ9073506.1"/>
    <property type="molecule type" value="Genomic_DNA"/>
</dbReference>
<gene>
    <name evidence="1" type="ORF">DSO57_1015836</name>
</gene>
<sequence length="86" mass="9737">MHFQILENDTSFQLVPDYGPGHTLGTGEQEPHKEATLRAKIQDLQSTLQDAKEKIVAQEITIREHREGMVHCETLIKCLNSVLRGI</sequence>
<evidence type="ECO:0000313" key="2">
    <source>
        <dbReference type="Proteomes" id="UP001165960"/>
    </source>
</evidence>
<protein>
    <submittedName>
        <fullName evidence="1">Uncharacterized protein</fullName>
    </submittedName>
</protein>
<dbReference type="Proteomes" id="UP001165960">
    <property type="component" value="Unassembled WGS sequence"/>
</dbReference>
<keyword evidence="2" id="KW-1185">Reference proteome</keyword>
<name>A0ACC2TGB5_9FUNG</name>
<comment type="caution">
    <text evidence="1">The sequence shown here is derived from an EMBL/GenBank/DDBJ whole genome shotgun (WGS) entry which is preliminary data.</text>
</comment>
<accession>A0ACC2TGB5</accession>
<proteinExistence type="predicted"/>